<dbReference type="InterPro" id="IPR009000">
    <property type="entry name" value="Transl_B-barrel_sf"/>
</dbReference>
<dbReference type="SUPFAM" id="SSF50447">
    <property type="entry name" value="Translation proteins"/>
    <property type="match status" value="1"/>
</dbReference>
<keyword evidence="5" id="KW-0479">Metal-binding</keyword>
<dbReference type="Proteomes" id="UP001233172">
    <property type="component" value="Unassembled WGS sequence"/>
</dbReference>
<dbReference type="GO" id="GO:0002196">
    <property type="term" value="F:Ser-tRNA(Ala) deacylase activity"/>
    <property type="evidence" value="ECO:0007669"/>
    <property type="project" value="TreeGrafter"/>
</dbReference>
<dbReference type="AlphaFoldDB" id="A0AAD8BAK0"/>
<evidence type="ECO:0000256" key="8">
    <source>
        <dbReference type="ARBA" id="ARBA00053555"/>
    </source>
</evidence>
<comment type="cofactor">
    <cofactor evidence="1">
        <name>Zn(2+)</name>
        <dbReference type="ChEBI" id="CHEBI:29105"/>
    </cofactor>
</comment>
<dbReference type="Gene3D" id="2.40.30.130">
    <property type="match status" value="1"/>
</dbReference>
<keyword evidence="11" id="KW-1185">Reference proteome</keyword>
<feature type="domain" description="Alanyl-transfer RNA synthetases family profile" evidence="9">
    <location>
        <begin position="1"/>
        <end position="252"/>
    </location>
</feature>
<dbReference type="FunFam" id="3.30.980.10:FF:000007">
    <property type="entry name" value="alanyl-tRNA editing protein Aarsd1"/>
    <property type="match status" value="1"/>
</dbReference>
<dbReference type="FunFam" id="2.40.30.130:FF:000003">
    <property type="entry name" value="alanyl-tRNA editing protein Aarsd1"/>
    <property type="match status" value="1"/>
</dbReference>
<dbReference type="InterPro" id="IPR012947">
    <property type="entry name" value="tRNA_SAD"/>
</dbReference>
<keyword evidence="6" id="KW-0862">Zinc</keyword>
<comment type="caution">
    <text evidence="10">The sequence shown here is derived from an EMBL/GenBank/DDBJ whole genome shotgun (WGS) entry which is preliminary data.</text>
</comment>
<reference evidence="10" key="2">
    <citation type="submission" date="2023-04" db="EMBL/GenBank/DDBJ databases">
        <authorList>
            <person name="Bu L."/>
            <person name="Lu L."/>
            <person name="Laidemitt M.R."/>
            <person name="Zhang S.M."/>
            <person name="Mutuku M."/>
            <person name="Mkoji G."/>
            <person name="Steinauer M."/>
            <person name="Loker E.S."/>
        </authorList>
    </citation>
    <scope>NUCLEOTIDE SEQUENCE</scope>
    <source>
        <strain evidence="10">KasaAsao</strain>
        <tissue evidence="10">Whole Snail</tissue>
    </source>
</reference>
<comment type="function">
    <text evidence="8">Functions in trans to edit the amino acid moiety from incorrectly charged tRNA(Ala).</text>
</comment>
<evidence type="ECO:0000256" key="2">
    <source>
        <dbReference type="ARBA" id="ARBA00004496"/>
    </source>
</evidence>
<keyword evidence="4" id="KW-0963">Cytoplasm</keyword>
<evidence type="ECO:0000256" key="5">
    <source>
        <dbReference type="ARBA" id="ARBA00022723"/>
    </source>
</evidence>
<dbReference type="Pfam" id="PF07973">
    <property type="entry name" value="tRNA_SAD"/>
    <property type="match status" value="1"/>
</dbReference>
<evidence type="ECO:0000259" key="9">
    <source>
        <dbReference type="PROSITE" id="PS50860"/>
    </source>
</evidence>
<evidence type="ECO:0000256" key="6">
    <source>
        <dbReference type="ARBA" id="ARBA00022833"/>
    </source>
</evidence>
<evidence type="ECO:0000256" key="1">
    <source>
        <dbReference type="ARBA" id="ARBA00001947"/>
    </source>
</evidence>
<dbReference type="SMART" id="SM00863">
    <property type="entry name" value="tRNA_SAD"/>
    <property type="match status" value="1"/>
</dbReference>
<name>A0AAD8BAK0_BIOPF</name>
<protein>
    <submittedName>
        <fullName evidence="10">Alanyl-tRNA editing protein Aarsd1</fullName>
    </submittedName>
</protein>
<dbReference type="GO" id="GO:0004813">
    <property type="term" value="F:alanine-tRNA ligase activity"/>
    <property type="evidence" value="ECO:0007669"/>
    <property type="project" value="InterPro"/>
</dbReference>
<dbReference type="InterPro" id="IPR018165">
    <property type="entry name" value="Ala-tRNA-synth_IIc_core"/>
</dbReference>
<dbReference type="GO" id="GO:0006419">
    <property type="term" value="P:alanyl-tRNA aminoacylation"/>
    <property type="evidence" value="ECO:0007669"/>
    <property type="project" value="InterPro"/>
</dbReference>
<dbReference type="SUPFAM" id="SSF55186">
    <property type="entry name" value="ThrRS/AlaRS common domain"/>
    <property type="match status" value="1"/>
</dbReference>
<reference evidence="10" key="1">
    <citation type="journal article" date="2023" name="PLoS Negl. Trop. Dis.">
        <title>A genome sequence for Biomphalaria pfeifferi, the major vector snail for the human-infecting parasite Schistosoma mansoni.</title>
        <authorList>
            <person name="Bu L."/>
            <person name="Lu L."/>
            <person name="Laidemitt M.R."/>
            <person name="Zhang S.M."/>
            <person name="Mutuku M."/>
            <person name="Mkoji G."/>
            <person name="Steinauer M."/>
            <person name="Loker E.S."/>
        </authorList>
    </citation>
    <scope>NUCLEOTIDE SEQUENCE</scope>
    <source>
        <strain evidence="10">KasaAsao</strain>
    </source>
</reference>
<evidence type="ECO:0000313" key="11">
    <source>
        <dbReference type="Proteomes" id="UP001233172"/>
    </source>
</evidence>
<organism evidence="10 11">
    <name type="scientific">Biomphalaria pfeifferi</name>
    <name type="common">Bloodfluke planorb</name>
    <name type="synonym">Freshwater snail</name>
    <dbReference type="NCBI Taxonomy" id="112525"/>
    <lineage>
        <taxon>Eukaryota</taxon>
        <taxon>Metazoa</taxon>
        <taxon>Spiralia</taxon>
        <taxon>Lophotrochozoa</taxon>
        <taxon>Mollusca</taxon>
        <taxon>Gastropoda</taxon>
        <taxon>Heterobranchia</taxon>
        <taxon>Euthyneura</taxon>
        <taxon>Panpulmonata</taxon>
        <taxon>Hygrophila</taxon>
        <taxon>Lymnaeoidea</taxon>
        <taxon>Planorbidae</taxon>
        <taxon>Biomphalaria</taxon>
    </lineage>
</organism>
<dbReference type="Gene3D" id="3.30.980.10">
    <property type="entry name" value="Threonyl-trna Synthetase, Chain A, domain 2"/>
    <property type="match status" value="1"/>
</dbReference>
<comment type="similarity">
    <text evidence="3">Belongs to the class-II aminoacyl-tRNA synthetase family. Alax-L subfamily.</text>
</comment>
<gene>
    <name evidence="10" type="ORF">Bpfe_020101</name>
</gene>
<comment type="subcellular location">
    <subcellularLocation>
        <location evidence="2">Cytoplasm</location>
    </subcellularLocation>
</comment>
<evidence type="ECO:0000313" key="10">
    <source>
        <dbReference type="EMBL" id="KAK0050408.1"/>
    </source>
</evidence>
<dbReference type="GO" id="GO:0046872">
    <property type="term" value="F:metal ion binding"/>
    <property type="evidence" value="ECO:0007669"/>
    <property type="project" value="UniProtKB-KW"/>
</dbReference>
<proteinExistence type="inferred from homology"/>
<dbReference type="InterPro" id="IPR018163">
    <property type="entry name" value="Thr/Ala-tRNA-synth_IIc_edit"/>
</dbReference>
<dbReference type="GO" id="GO:0003676">
    <property type="term" value="F:nucleic acid binding"/>
    <property type="evidence" value="ECO:0007669"/>
    <property type="project" value="InterPro"/>
</dbReference>
<evidence type="ECO:0000256" key="3">
    <source>
        <dbReference type="ARBA" id="ARBA00008429"/>
    </source>
</evidence>
<evidence type="ECO:0000256" key="4">
    <source>
        <dbReference type="ARBA" id="ARBA00022490"/>
    </source>
</evidence>
<dbReference type="InterPro" id="IPR051335">
    <property type="entry name" value="Alanyl-tRNA_Editing_Enzymes"/>
</dbReference>
<accession>A0AAD8BAK0</accession>
<dbReference type="PANTHER" id="PTHR43462:SF1">
    <property type="entry name" value="ALANYL-TRNA EDITING PROTEIN AARSD1"/>
    <property type="match status" value="1"/>
</dbReference>
<dbReference type="GO" id="GO:0005524">
    <property type="term" value="F:ATP binding"/>
    <property type="evidence" value="ECO:0007669"/>
    <property type="project" value="InterPro"/>
</dbReference>
<dbReference type="GO" id="GO:0005737">
    <property type="term" value="C:cytoplasm"/>
    <property type="evidence" value="ECO:0007669"/>
    <property type="project" value="UniProtKB-SubCell"/>
</dbReference>
<dbReference type="PANTHER" id="PTHR43462">
    <property type="entry name" value="ALANYL-TRNA EDITING PROTEIN"/>
    <property type="match status" value="1"/>
</dbReference>
<sequence>MTFMCQKDSYLKEFLTKVKSCHPACDDFVVEGKKTKVQGYEIILEDSILFPEGGGQPDDRGTINDIPVLKISRVGAEAVHFISSDILAGTEVYLKLDWNRRFDHMQQHTAQHLITAITDKKYGYQTTSWSLGTDIVTIELETTSLTLDQMLDIEKSANEKIRENISVRPTFYSDKNDPELKKFRGLGLPADHVGSVRVLYIEGIDEALCCGTHVSNLSHIQAIKLLCAEKGKKNKINLSFLAGGRLLKYAGDSFTRERTLTGILKGPSDKHCDLAEKAVKGLKNMQKTCNLQLRELATMEVALYKQSPNRENIFVKHRKDGDNDYISVLISELGDNTLPKLITVGDDKDGGMFVLAGSEILVKEMGSRLCDIFEGKGAANKETFRGKATKLANRVKAEKLLREYLGLNQEKES</sequence>
<evidence type="ECO:0000256" key="7">
    <source>
        <dbReference type="ARBA" id="ARBA00022917"/>
    </source>
</evidence>
<keyword evidence="7" id="KW-0648">Protein biosynthesis</keyword>
<dbReference type="EMBL" id="JASAOG010000114">
    <property type="protein sequence ID" value="KAK0050408.1"/>
    <property type="molecule type" value="Genomic_DNA"/>
</dbReference>
<dbReference type="PROSITE" id="PS50860">
    <property type="entry name" value="AA_TRNA_LIGASE_II_ALA"/>
    <property type="match status" value="1"/>
</dbReference>